<dbReference type="PROSITE" id="PS51257">
    <property type="entry name" value="PROKAR_LIPOPROTEIN"/>
    <property type="match status" value="1"/>
</dbReference>
<evidence type="ECO:0000313" key="2">
    <source>
        <dbReference type="EMBL" id="OCT17264.1"/>
    </source>
</evidence>
<dbReference type="RefSeq" id="WP_065850209.1">
    <property type="nucleotide sequence ID" value="NZ_LYPC01000001.1"/>
</dbReference>
<keyword evidence="3" id="KW-1185">Reference proteome</keyword>
<feature type="chain" id="PRO_5008650026" description="Lipoprotein" evidence="1">
    <location>
        <begin position="23"/>
        <end position="141"/>
    </location>
</feature>
<keyword evidence="1" id="KW-0732">Signal</keyword>
<evidence type="ECO:0000256" key="1">
    <source>
        <dbReference type="SAM" id="SignalP"/>
    </source>
</evidence>
<dbReference type="OrthoDB" id="2660034at2"/>
<dbReference type="STRING" id="512399.A8709_27440"/>
<comment type="caution">
    <text evidence="2">The sequence shown here is derived from an EMBL/GenBank/DDBJ whole genome shotgun (WGS) entry which is preliminary data.</text>
</comment>
<organism evidence="2 3">
    <name type="scientific">Paenibacillus pectinilyticus</name>
    <dbReference type="NCBI Taxonomy" id="512399"/>
    <lineage>
        <taxon>Bacteria</taxon>
        <taxon>Bacillati</taxon>
        <taxon>Bacillota</taxon>
        <taxon>Bacilli</taxon>
        <taxon>Bacillales</taxon>
        <taxon>Paenibacillaceae</taxon>
        <taxon>Paenibacillus</taxon>
    </lineage>
</organism>
<accession>A0A1C1A9I2</accession>
<proteinExistence type="predicted"/>
<sequence length="141" mass="15671">MKTWIISTCAALLILSGTTACGKQEVVTQQSEKNVTELFTTSEPIVVHYGDGHTIQLDDRLMEELIIKKLKAMPYTKVSGPAEVGQNFTLEFSSDKTYYSTGYFVIAKKVYKVTDKELVSELSKYVIDVGRNSIPELLPGV</sequence>
<dbReference type="EMBL" id="LYPC01000001">
    <property type="protein sequence ID" value="OCT17264.1"/>
    <property type="molecule type" value="Genomic_DNA"/>
</dbReference>
<evidence type="ECO:0000313" key="3">
    <source>
        <dbReference type="Proteomes" id="UP000093309"/>
    </source>
</evidence>
<dbReference type="AlphaFoldDB" id="A0A1C1A9I2"/>
<name>A0A1C1A9I2_9BACL</name>
<reference evidence="3" key="1">
    <citation type="submission" date="2016-05" db="EMBL/GenBank/DDBJ databases">
        <title>Paenibacillus oryzae. sp. nov., isolated from the rice root.</title>
        <authorList>
            <person name="Zhang J."/>
            <person name="Zhang X."/>
        </authorList>
    </citation>
    <scope>NUCLEOTIDE SEQUENCE [LARGE SCALE GENOMIC DNA]</scope>
    <source>
        <strain evidence="3">KCTC13222</strain>
    </source>
</reference>
<dbReference type="Proteomes" id="UP000093309">
    <property type="component" value="Unassembled WGS sequence"/>
</dbReference>
<evidence type="ECO:0008006" key="4">
    <source>
        <dbReference type="Google" id="ProtNLM"/>
    </source>
</evidence>
<gene>
    <name evidence="2" type="ORF">A8709_27440</name>
</gene>
<protein>
    <recommendedName>
        <fullName evidence="4">Lipoprotein</fullName>
    </recommendedName>
</protein>
<feature type="signal peptide" evidence="1">
    <location>
        <begin position="1"/>
        <end position="22"/>
    </location>
</feature>